<sequence length="220" mass="24343">MNKLKKPDHETARDGRSTPTANVPNNAQVASSSRAQSRTMMYAQSALVPASGSYRSQATTSVKTALNFPPSVKPTTTAERYWAARALTAETLLSARVDHQGELLALSTAEEEKRAREIALLQRRHEERYMRLELLVVFLVCCLVATVAAIVHSHSSLHHHTATGWSIPTHFTIPILSPFTSVVEHETSTLNTRLVTASAAILAVLAYACFRYWMIHGHKR</sequence>
<dbReference type="GeneID" id="72004908"/>
<protein>
    <recommendedName>
        <fullName evidence="5">Transmembrane protein</fullName>
    </recommendedName>
</protein>
<evidence type="ECO:0000256" key="1">
    <source>
        <dbReference type="SAM" id="MobiDB-lite"/>
    </source>
</evidence>
<feature type="compositionally biased region" description="Basic and acidic residues" evidence="1">
    <location>
        <begin position="1"/>
        <end position="16"/>
    </location>
</feature>
<proteinExistence type="predicted"/>
<dbReference type="EMBL" id="JADCUA010000014">
    <property type="protein sequence ID" value="KAH9834741.1"/>
    <property type="molecule type" value="Genomic_DNA"/>
</dbReference>
<reference evidence="3 4" key="1">
    <citation type="journal article" date="2021" name="Environ. Microbiol.">
        <title>Gene family expansions and transcriptome signatures uncover fungal adaptations to wood decay.</title>
        <authorList>
            <person name="Hage H."/>
            <person name="Miyauchi S."/>
            <person name="Viragh M."/>
            <person name="Drula E."/>
            <person name="Min B."/>
            <person name="Chaduli D."/>
            <person name="Navarro D."/>
            <person name="Favel A."/>
            <person name="Norest M."/>
            <person name="Lesage-Meessen L."/>
            <person name="Balint B."/>
            <person name="Merenyi Z."/>
            <person name="de Eugenio L."/>
            <person name="Morin E."/>
            <person name="Martinez A.T."/>
            <person name="Baldrian P."/>
            <person name="Stursova M."/>
            <person name="Martinez M.J."/>
            <person name="Novotny C."/>
            <person name="Magnuson J.K."/>
            <person name="Spatafora J.W."/>
            <person name="Maurice S."/>
            <person name="Pangilinan J."/>
            <person name="Andreopoulos W."/>
            <person name="LaButti K."/>
            <person name="Hundley H."/>
            <person name="Na H."/>
            <person name="Kuo A."/>
            <person name="Barry K."/>
            <person name="Lipzen A."/>
            <person name="Henrissat B."/>
            <person name="Riley R."/>
            <person name="Ahrendt S."/>
            <person name="Nagy L.G."/>
            <person name="Grigoriev I.V."/>
            <person name="Martin F."/>
            <person name="Rosso M.N."/>
        </authorList>
    </citation>
    <scope>NUCLEOTIDE SEQUENCE [LARGE SCALE GENOMIC DNA]</scope>
    <source>
        <strain evidence="3 4">CIRM-BRFM 1785</strain>
    </source>
</reference>
<keyword evidence="2" id="KW-0472">Membrane</keyword>
<name>A0ABQ8KB09_9APHY</name>
<feature type="transmembrane region" description="Helical" evidence="2">
    <location>
        <begin position="194"/>
        <end position="214"/>
    </location>
</feature>
<gene>
    <name evidence="3" type="ORF">C8Q71DRAFT_766143</name>
</gene>
<keyword evidence="4" id="KW-1185">Reference proteome</keyword>
<feature type="transmembrane region" description="Helical" evidence="2">
    <location>
        <begin position="132"/>
        <end position="151"/>
    </location>
</feature>
<feature type="compositionally biased region" description="Low complexity" evidence="1">
    <location>
        <begin position="27"/>
        <end position="36"/>
    </location>
</feature>
<dbReference type="Proteomes" id="UP000814176">
    <property type="component" value="Unassembled WGS sequence"/>
</dbReference>
<evidence type="ECO:0008006" key="5">
    <source>
        <dbReference type="Google" id="ProtNLM"/>
    </source>
</evidence>
<keyword evidence="2" id="KW-1133">Transmembrane helix</keyword>
<keyword evidence="2" id="KW-0812">Transmembrane</keyword>
<dbReference type="RefSeq" id="XP_047777227.1">
    <property type="nucleotide sequence ID" value="XM_047924176.1"/>
</dbReference>
<evidence type="ECO:0000313" key="3">
    <source>
        <dbReference type="EMBL" id="KAH9834741.1"/>
    </source>
</evidence>
<accession>A0ABQ8KB09</accession>
<evidence type="ECO:0000313" key="4">
    <source>
        <dbReference type="Proteomes" id="UP000814176"/>
    </source>
</evidence>
<evidence type="ECO:0000256" key="2">
    <source>
        <dbReference type="SAM" id="Phobius"/>
    </source>
</evidence>
<comment type="caution">
    <text evidence="3">The sequence shown here is derived from an EMBL/GenBank/DDBJ whole genome shotgun (WGS) entry which is preliminary data.</text>
</comment>
<feature type="compositionally biased region" description="Polar residues" evidence="1">
    <location>
        <begin position="17"/>
        <end position="26"/>
    </location>
</feature>
<feature type="region of interest" description="Disordered" evidence="1">
    <location>
        <begin position="1"/>
        <end position="36"/>
    </location>
</feature>
<organism evidence="3 4">
    <name type="scientific">Rhodofomes roseus</name>
    <dbReference type="NCBI Taxonomy" id="34475"/>
    <lineage>
        <taxon>Eukaryota</taxon>
        <taxon>Fungi</taxon>
        <taxon>Dikarya</taxon>
        <taxon>Basidiomycota</taxon>
        <taxon>Agaricomycotina</taxon>
        <taxon>Agaricomycetes</taxon>
        <taxon>Polyporales</taxon>
        <taxon>Rhodofomes</taxon>
    </lineage>
</organism>